<proteinExistence type="predicted"/>
<reference evidence="1 2" key="1">
    <citation type="journal article" date="2018" name="Sci. Rep.">
        <title>Genome Features and Biochemical Characteristics of a Robust, Fast Growing and Naturally Transformable Cyanobacterium Synechococcus elongatus PCC 11801 Isolated from India.</title>
        <authorList>
            <person name="Jaiswal D."/>
            <person name="Sengupta A."/>
            <person name="Sohoni S."/>
            <person name="Sengupta S."/>
            <person name="Phadnavis A.G."/>
            <person name="Pakrasi H.B."/>
            <person name="Wangikar P.P."/>
        </authorList>
    </citation>
    <scope>NUCLEOTIDE SEQUENCE [LARGE SCALE GENOMIC DNA]</scope>
    <source>
        <strain evidence="1 2">PCC 11801</strain>
    </source>
</reference>
<evidence type="ECO:0000313" key="1">
    <source>
        <dbReference type="EMBL" id="AZB72834.1"/>
    </source>
</evidence>
<evidence type="ECO:0000313" key="2">
    <source>
        <dbReference type="Proteomes" id="UP000267249"/>
    </source>
</evidence>
<dbReference type="EMBL" id="CP030139">
    <property type="protein sequence ID" value="AZB72834.1"/>
    <property type="molecule type" value="Genomic_DNA"/>
</dbReference>
<dbReference type="RefSeq" id="WP_208673116.1">
    <property type="nucleotide sequence ID" value="NZ_CP030139.2"/>
</dbReference>
<dbReference type="Proteomes" id="UP000267249">
    <property type="component" value="Chromosome"/>
</dbReference>
<name>A0AAN1UUQ7_SYNEL</name>
<protein>
    <submittedName>
        <fullName evidence="1">Chlororespiratory reduction protein 7</fullName>
    </submittedName>
</protein>
<dbReference type="AlphaFoldDB" id="A0AAN1UUQ7"/>
<accession>A0AAN1UUQ7</accession>
<dbReference type="Gene3D" id="3.90.940.40">
    <property type="entry name" value="Protein CHLORORESPIRATORY REDUCTION 7"/>
    <property type="match status" value="1"/>
</dbReference>
<dbReference type="InterPro" id="IPR038150">
    <property type="entry name" value="CRR7-like_sf"/>
</dbReference>
<gene>
    <name evidence="1" type="ORF">DOP62_08995</name>
</gene>
<sequence>MANALLYREDAYVLLEPNQPERFVTPEEMLAYLEALIDRYPDNLPMGTAERGDRKAQAQDLLNTACEFETEPGLVVQWYVVRLEK</sequence>
<dbReference type="InterPro" id="IPR021954">
    <property type="entry name" value="CRR7"/>
</dbReference>
<dbReference type="Pfam" id="PF12095">
    <property type="entry name" value="CRR7"/>
    <property type="match status" value="1"/>
</dbReference>
<organism evidence="1 2">
    <name type="scientific">Synechococcus elongatus PCC 11801</name>
    <dbReference type="NCBI Taxonomy" id="2219813"/>
    <lineage>
        <taxon>Bacteria</taxon>
        <taxon>Bacillati</taxon>
        <taxon>Cyanobacteriota</taxon>
        <taxon>Cyanophyceae</taxon>
        <taxon>Synechococcales</taxon>
        <taxon>Synechococcaceae</taxon>
        <taxon>Synechococcus</taxon>
    </lineage>
</organism>